<dbReference type="CDD" id="cd07043">
    <property type="entry name" value="STAS_anti-anti-sigma_factors"/>
    <property type="match status" value="1"/>
</dbReference>
<evidence type="ECO:0000313" key="3">
    <source>
        <dbReference type="Proteomes" id="UP001257948"/>
    </source>
</evidence>
<evidence type="ECO:0000313" key="2">
    <source>
        <dbReference type="EMBL" id="MDT7839722.1"/>
    </source>
</evidence>
<reference evidence="3" key="1">
    <citation type="submission" date="2023-07" db="EMBL/GenBank/DDBJ databases">
        <title>Draft genome sequence of the endophytic actinobacterium Streptomyces justiciae WPN32, a potential antibiotic producer.</title>
        <authorList>
            <person name="Yasawong M."/>
            <person name="Pana W."/>
            <person name="Ganta P."/>
            <person name="Santapan N."/>
            <person name="Songngamsuk T."/>
            <person name="Phatcharaharikarn M."/>
            <person name="Kerdtoob S."/>
            <person name="Nantapong N."/>
        </authorList>
    </citation>
    <scope>NUCLEOTIDE SEQUENCE [LARGE SCALE GENOMIC DNA]</scope>
    <source>
        <strain evidence="3">WPN32</strain>
    </source>
</reference>
<feature type="domain" description="STAS" evidence="1">
    <location>
        <begin position="19"/>
        <end position="117"/>
    </location>
</feature>
<proteinExistence type="predicted"/>
<name>A0ABU3LMC8_9ACTN</name>
<dbReference type="Gene3D" id="3.30.750.24">
    <property type="entry name" value="STAS domain"/>
    <property type="match status" value="1"/>
</dbReference>
<dbReference type="InterPro" id="IPR002645">
    <property type="entry name" value="STAS_dom"/>
</dbReference>
<comment type="caution">
    <text evidence="2">The sequence shown here is derived from an EMBL/GenBank/DDBJ whole genome shotgun (WGS) entry which is preliminary data.</text>
</comment>
<dbReference type="PROSITE" id="PS50801">
    <property type="entry name" value="STAS"/>
    <property type="match status" value="1"/>
</dbReference>
<organism evidence="2 3">
    <name type="scientific">Streptomyces justiciae</name>
    <dbReference type="NCBI Taxonomy" id="2780140"/>
    <lineage>
        <taxon>Bacteria</taxon>
        <taxon>Bacillati</taxon>
        <taxon>Actinomycetota</taxon>
        <taxon>Actinomycetes</taxon>
        <taxon>Kitasatosporales</taxon>
        <taxon>Streptomycetaceae</taxon>
        <taxon>Streptomyces</taxon>
    </lineage>
</organism>
<dbReference type="Proteomes" id="UP001257948">
    <property type="component" value="Unassembled WGS sequence"/>
</dbReference>
<dbReference type="EMBL" id="JAVTLL010000002">
    <property type="protein sequence ID" value="MDT7839722.1"/>
    <property type="molecule type" value="Genomic_DNA"/>
</dbReference>
<evidence type="ECO:0000259" key="1">
    <source>
        <dbReference type="PROSITE" id="PS50801"/>
    </source>
</evidence>
<keyword evidence="3" id="KW-1185">Reference proteome</keyword>
<dbReference type="Pfam" id="PF01740">
    <property type="entry name" value="STAS"/>
    <property type="match status" value="1"/>
</dbReference>
<sequence>MCPHPDRSDPPGLYDECRVVRPHGELGLTTVAAFAHALADACSGTGRRFLIVDLTKVTFMDGSALAPLSAAWDDCDSRNGWVRLVRGPATAGLALRAGGLTHRFPRYASAQDAWTGTLG</sequence>
<dbReference type="RefSeq" id="WP_314197746.1">
    <property type="nucleotide sequence ID" value="NZ_JAVTLL010000002.1"/>
</dbReference>
<dbReference type="SUPFAM" id="SSF52091">
    <property type="entry name" value="SpoIIaa-like"/>
    <property type="match status" value="1"/>
</dbReference>
<gene>
    <name evidence="2" type="ORF">RQC66_03145</name>
</gene>
<protein>
    <submittedName>
        <fullName evidence="2">STAS domain-containing protein</fullName>
    </submittedName>
</protein>
<accession>A0ABU3LMC8</accession>
<dbReference type="InterPro" id="IPR036513">
    <property type="entry name" value="STAS_dom_sf"/>
</dbReference>